<sequence>MIAHYNPRIFSCLAEPMEKVRRVSVVDEVVEQISQKILSGEWPPDTMLPSLRSFAASADVSMMTVREAIRILQARGLLETRHGVGTFVLAPDRQHGTPWTLAVDDTEEYADLIEAREYIESAILDLAAQRVTREQLARLREITRAMRAARLDSGAFLAADEAFHLTLAEAAHNNTLQHMVQALRGPMRRIMANRNLQQLKDSGNLDSAIRDHEDIVAALAQRDKRKGLKALRTIIKRGKDYLATLA</sequence>
<dbReference type="AlphaFoldDB" id="A0A0C6PAL5"/>
<dbReference type="OrthoDB" id="9808698at2"/>
<dbReference type="Pfam" id="PF00392">
    <property type="entry name" value="GntR"/>
    <property type="match status" value="1"/>
</dbReference>
<dbReference type="CDD" id="cd07377">
    <property type="entry name" value="WHTH_GntR"/>
    <property type="match status" value="1"/>
</dbReference>
<evidence type="ECO:0000313" key="5">
    <source>
        <dbReference type="EMBL" id="CCJ55652.1"/>
    </source>
</evidence>
<dbReference type="Gene3D" id="1.20.120.530">
    <property type="entry name" value="GntR ligand-binding domain-like"/>
    <property type="match status" value="1"/>
</dbReference>
<evidence type="ECO:0000259" key="4">
    <source>
        <dbReference type="PROSITE" id="PS50949"/>
    </source>
</evidence>
<dbReference type="Pfam" id="PF07729">
    <property type="entry name" value="FCD"/>
    <property type="match status" value="1"/>
</dbReference>
<evidence type="ECO:0000313" key="6">
    <source>
        <dbReference type="Proteomes" id="UP000007564"/>
    </source>
</evidence>
<dbReference type="SUPFAM" id="SSF46785">
    <property type="entry name" value="Winged helix' DNA-binding domain"/>
    <property type="match status" value="1"/>
</dbReference>
<dbReference type="GO" id="GO:0003700">
    <property type="term" value="F:DNA-binding transcription factor activity"/>
    <property type="evidence" value="ECO:0007669"/>
    <property type="project" value="InterPro"/>
</dbReference>
<dbReference type="SUPFAM" id="SSF48008">
    <property type="entry name" value="GntR ligand-binding domain-like"/>
    <property type="match status" value="1"/>
</dbReference>
<dbReference type="SMART" id="SM00895">
    <property type="entry name" value="FCD"/>
    <property type="match status" value="1"/>
</dbReference>
<protein>
    <submittedName>
        <fullName evidence="5">GntR-family transcriptional regulator</fullName>
    </submittedName>
</protein>
<organism evidence="5 6">
    <name type="scientific">Bordetella bronchiseptica 253</name>
    <dbReference type="NCBI Taxonomy" id="568707"/>
    <lineage>
        <taxon>Bacteria</taxon>
        <taxon>Pseudomonadati</taxon>
        <taxon>Pseudomonadota</taxon>
        <taxon>Betaproteobacteria</taxon>
        <taxon>Burkholderiales</taxon>
        <taxon>Alcaligenaceae</taxon>
        <taxon>Bordetella</taxon>
    </lineage>
</organism>
<dbReference type="Gene3D" id="1.10.10.10">
    <property type="entry name" value="Winged helix-like DNA-binding domain superfamily/Winged helix DNA-binding domain"/>
    <property type="match status" value="1"/>
</dbReference>
<dbReference type="Proteomes" id="UP000007564">
    <property type="component" value="Chromosome"/>
</dbReference>
<dbReference type="InterPro" id="IPR011711">
    <property type="entry name" value="GntR_C"/>
</dbReference>
<feature type="domain" description="HTH gntR-type" evidence="4">
    <location>
        <begin position="23"/>
        <end position="91"/>
    </location>
</feature>
<accession>A0A0C6PAL5</accession>
<reference evidence="5 6" key="1">
    <citation type="journal article" date="2012" name="BMC Genomics">
        <title>Comparative genomics of the classical Bordetella subspecies: the evolution and exchange of virulence-associated diversity amongst closely related pathogens.</title>
        <authorList>
            <person name="Park J."/>
            <person name="Zhang Y."/>
            <person name="Buboltz A.M."/>
            <person name="Zhang X."/>
            <person name="Schuster S.C."/>
            <person name="Ahuja U."/>
            <person name="Liu M."/>
            <person name="Miller J.F."/>
            <person name="Sebaihia M."/>
            <person name="Bentley S.D."/>
            <person name="Parkhill J."/>
            <person name="Harvill E.T."/>
        </authorList>
    </citation>
    <scope>NUCLEOTIDE SEQUENCE [LARGE SCALE GENOMIC DNA]</scope>
    <source>
        <strain evidence="5 6">253</strain>
    </source>
</reference>
<dbReference type="PROSITE" id="PS50949">
    <property type="entry name" value="HTH_GNTR"/>
    <property type="match status" value="1"/>
</dbReference>
<dbReference type="KEGG" id="bbh:BN112_3738"/>
<dbReference type="PANTHER" id="PTHR43537">
    <property type="entry name" value="TRANSCRIPTIONAL REGULATOR, GNTR FAMILY"/>
    <property type="match status" value="1"/>
</dbReference>
<dbReference type="SMART" id="SM00345">
    <property type="entry name" value="HTH_GNTR"/>
    <property type="match status" value="1"/>
</dbReference>
<dbReference type="PANTHER" id="PTHR43537:SF5">
    <property type="entry name" value="UXU OPERON TRANSCRIPTIONAL REGULATOR"/>
    <property type="match status" value="1"/>
</dbReference>
<dbReference type="GO" id="GO:0003677">
    <property type="term" value="F:DNA binding"/>
    <property type="evidence" value="ECO:0007669"/>
    <property type="project" value="UniProtKB-KW"/>
</dbReference>
<proteinExistence type="predicted"/>
<keyword evidence="2" id="KW-0238">DNA-binding</keyword>
<evidence type="ECO:0000256" key="3">
    <source>
        <dbReference type="ARBA" id="ARBA00023163"/>
    </source>
</evidence>
<dbReference type="InterPro" id="IPR000524">
    <property type="entry name" value="Tscrpt_reg_HTH_GntR"/>
</dbReference>
<keyword evidence="3" id="KW-0804">Transcription</keyword>
<dbReference type="InterPro" id="IPR008920">
    <property type="entry name" value="TF_FadR/GntR_C"/>
</dbReference>
<name>A0A0C6PAL5_BORBO</name>
<dbReference type="EMBL" id="HE965806">
    <property type="protein sequence ID" value="CCJ55652.1"/>
    <property type="molecule type" value="Genomic_DNA"/>
</dbReference>
<gene>
    <name evidence="5" type="ORF">BN112_3738</name>
</gene>
<evidence type="ECO:0000256" key="1">
    <source>
        <dbReference type="ARBA" id="ARBA00023015"/>
    </source>
</evidence>
<dbReference type="InterPro" id="IPR036390">
    <property type="entry name" value="WH_DNA-bd_sf"/>
</dbReference>
<evidence type="ECO:0000256" key="2">
    <source>
        <dbReference type="ARBA" id="ARBA00023125"/>
    </source>
</evidence>
<keyword evidence="1" id="KW-0805">Transcription regulation</keyword>
<dbReference type="HOGENOM" id="CLU_017584_9_1_4"/>
<dbReference type="InterPro" id="IPR036388">
    <property type="entry name" value="WH-like_DNA-bd_sf"/>
</dbReference>